<dbReference type="InterPro" id="IPR033121">
    <property type="entry name" value="PEPTIDASE_A1"/>
</dbReference>
<dbReference type="CDD" id="cd05471">
    <property type="entry name" value="pepsin_like"/>
    <property type="match status" value="1"/>
</dbReference>
<feature type="compositionally biased region" description="Low complexity" evidence="1">
    <location>
        <begin position="416"/>
        <end position="425"/>
    </location>
</feature>
<feature type="domain" description="Peptidase A1" evidence="4">
    <location>
        <begin position="45"/>
        <end position="388"/>
    </location>
</feature>
<keyword evidence="6" id="KW-1185">Reference proteome</keyword>
<keyword evidence="2" id="KW-0812">Transmembrane</keyword>
<evidence type="ECO:0000313" key="5">
    <source>
        <dbReference type="EMBL" id="OGE47008.1"/>
    </source>
</evidence>
<dbReference type="EMBL" id="LXJU01000077">
    <property type="protein sequence ID" value="OGE47008.1"/>
    <property type="molecule type" value="Genomic_DNA"/>
</dbReference>
<dbReference type="Proteomes" id="UP000177622">
    <property type="component" value="Unassembled WGS sequence"/>
</dbReference>
<dbReference type="CDD" id="cd12087">
    <property type="entry name" value="TM_EGFR-like"/>
    <property type="match status" value="1"/>
</dbReference>
<keyword evidence="2" id="KW-0472">Membrane</keyword>
<dbReference type="STRING" id="1835702.A0A1F5L180"/>
<evidence type="ECO:0000256" key="2">
    <source>
        <dbReference type="SAM" id="Phobius"/>
    </source>
</evidence>
<feature type="region of interest" description="Disordered" evidence="1">
    <location>
        <begin position="402"/>
        <end position="425"/>
    </location>
</feature>
<evidence type="ECO:0000259" key="4">
    <source>
        <dbReference type="PROSITE" id="PS51767"/>
    </source>
</evidence>
<name>A0A1F5L180_PENAI</name>
<reference evidence="5 6" key="1">
    <citation type="journal article" date="2016" name="Sci. Rep.">
        <title>Penicillium arizonense, a new, genome sequenced fungal species, reveals a high chemical diversity in secreted metabolites.</title>
        <authorList>
            <person name="Grijseels S."/>
            <person name="Nielsen J.C."/>
            <person name="Randelovic M."/>
            <person name="Nielsen J."/>
            <person name="Nielsen K.F."/>
            <person name="Workman M."/>
            <person name="Frisvad J.C."/>
        </authorList>
    </citation>
    <scope>NUCLEOTIDE SEQUENCE [LARGE SCALE GENOMIC DNA]</scope>
    <source>
        <strain evidence="5 6">CBS 141311</strain>
    </source>
</reference>
<feature type="chain" id="PRO_5009519183" description="Peptidase A1 domain-containing protein" evidence="3">
    <location>
        <begin position="25"/>
        <end position="518"/>
    </location>
</feature>
<accession>A0A1F5L180</accession>
<dbReference type="Gene3D" id="2.40.70.10">
    <property type="entry name" value="Acid Proteases"/>
    <property type="match status" value="2"/>
</dbReference>
<gene>
    <name evidence="5" type="ORF">PENARI_c077G04647</name>
</gene>
<sequence>MGFGLHSFIPVAGFVLSLMTACRASPSALVIPPSQYFEVNDGPWSSFNVRIGSPRQDARVFVSTAAPETLVVLSEYGCSEAVMGKVPSDCAVSGGSMFSPNESSMWNQLGTFAINGGGVGLEANLGYQQPALFGLDTLGIGLVDGAEGHTLDNQTIGGIATAYPFYLGIFGINTQPLNFSSLGNFSSPSYVTSLKENNVIPSLSLKKVYGQLIFSGYDTSRFIENSVTFTMADDITRDLVVALQAITYSGENERSLLSSPINIFMDSTDPNIWLPDDAVDAFESAFGLSLGNTTGLYLVNDSHQSALLESNANISFRLSDVLEGGDTAMITLPYEAFDLRAEYPLVENSSYYFPLKRAANESQYTLGRTFLQEAYLSADYERRVFNVSQCTWDEGVEEDIATISPKDANSNKNPTSLSSHDSSGGSSLSTGAIIGIVIGAVSAVALIALTAFFFFPWRHQDAGNEPEPSIIKSPESHSFSELSSKNTDGSVFTMPPITHGELSGNDTQIYQLHSESGL</sequence>
<dbReference type="GeneID" id="34582404"/>
<dbReference type="Pfam" id="PF00026">
    <property type="entry name" value="Asp"/>
    <property type="match status" value="1"/>
</dbReference>
<protein>
    <recommendedName>
        <fullName evidence="4">Peptidase A1 domain-containing protein</fullName>
    </recommendedName>
</protein>
<feature type="signal peptide" evidence="3">
    <location>
        <begin position="1"/>
        <end position="24"/>
    </location>
</feature>
<comment type="caution">
    <text evidence="5">The sequence shown here is derived from an EMBL/GenBank/DDBJ whole genome shotgun (WGS) entry which is preliminary data.</text>
</comment>
<evidence type="ECO:0000256" key="1">
    <source>
        <dbReference type="SAM" id="MobiDB-lite"/>
    </source>
</evidence>
<keyword evidence="3" id="KW-0732">Signal</keyword>
<evidence type="ECO:0000256" key="3">
    <source>
        <dbReference type="SAM" id="SignalP"/>
    </source>
</evidence>
<organism evidence="5 6">
    <name type="scientific">Penicillium arizonense</name>
    <dbReference type="NCBI Taxonomy" id="1835702"/>
    <lineage>
        <taxon>Eukaryota</taxon>
        <taxon>Fungi</taxon>
        <taxon>Dikarya</taxon>
        <taxon>Ascomycota</taxon>
        <taxon>Pezizomycotina</taxon>
        <taxon>Eurotiomycetes</taxon>
        <taxon>Eurotiomycetidae</taxon>
        <taxon>Eurotiales</taxon>
        <taxon>Aspergillaceae</taxon>
        <taxon>Penicillium</taxon>
    </lineage>
</organism>
<dbReference type="InterPro" id="IPR034164">
    <property type="entry name" value="Pepsin-like_dom"/>
</dbReference>
<dbReference type="InterPro" id="IPR021109">
    <property type="entry name" value="Peptidase_aspartic_dom_sf"/>
</dbReference>
<proteinExistence type="predicted"/>
<dbReference type="AlphaFoldDB" id="A0A1F5L180"/>
<dbReference type="SUPFAM" id="SSF50630">
    <property type="entry name" value="Acid proteases"/>
    <property type="match status" value="1"/>
</dbReference>
<evidence type="ECO:0000313" key="6">
    <source>
        <dbReference type="Proteomes" id="UP000177622"/>
    </source>
</evidence>
<keyword evidence="2" id="KW-1133">Transmembrane helix</keyword>
<dbReference type="RefSeq" id="XP_022482475.1">
    <property type="nucleotide sequence ID" value="XM_022637670.1"/>
</dbReference>
<dbReference type="PROSITE" id="PS51767">
    <property type="entry name" value="PEPTIDASE_A1"/>
    <property type="match status" value="1"/>
</dbReference>
<dbReference type="OrthoDB" id="4074350at2759"/>
<feature type="transmembrane region" description="Helical" evidence="2">
    <location>
        <begin position="432"/>
        <end position="455"/>
    </location>
</feature>